<proteinExistence type="predicted"/>
<evidence type="ECO:0000313" key="4">
    <source>
        <dbReference type="Proteomes" id="UP000224634"/>
    </source>
</evidence>
<evidence type="ECO:0000313" key="3">
    <source>
        <dbReference type="EMBL" id="PGH04320.1"/>
    </source>
</evidence>
<evidence type="ECO:0000256" key="1">
    <source>
        <dbReference type="SAM" id="MobiDB-lite"/>
    </source>
</evidence>
<feature type="domain" description="Methyltransferase" evidence="2">
    <location>
        <begin position="156"/>
        <end position="409"/>
    </location>
</feature>
<name>A0A2B7X630_POLH7</name>
<dbReference type="PANTHER" id="PTHR12496:SF0">
    <property type="entry name" value="METHYLTRANSFERASE DOMAIN-CONTAINING PROTEIN"/>
    <property type="match status" value="1"/>
</dbReference>
<comment type="caution">
    <text evidence="3">The sequence shown here is derived from an EMBL/GenBank/DDBJ whole genome shotgun (WGS) entry which is preliminary data.</text>
</comment>
<dbReference type="EMBL" id="PDNA01000201">
    <property type="protein sequence ID" value="PGH04320.1"/>
    <property type="molecule type" value="Genomic_DNA"/>
</dbReference>
<dbReference type="Proteomes" id="UP000224634">
    <property type="component" value="Unassembled WGS sequence"/>
</dbReference>
<feature type="compositionally biased region" description="Basic and acidic residues" evidence="1">
    <location>
        <begin position="340"/>
        <end position="349"/>
    </location>
</feature>
<dbReference type="STRING" id="1447883.A0A2B7X630"/>
<dbReference type="InterPro" id="IPR052220">
    <property type="entry name" value="METTL25"/>
</dbReference>
<dbReference type="AlphaFoldDB" id="A0A2B7X630"/>
<dbReference type="Pfam" id="PF13679">
    <property type="entry name" value="Methyltransf_32"/>
    <property type="match status" value="1"/>
</dbReference>
<gene>
    <name evidence="3" type="ORF">AJ80_08543</name>
</gene>
<feature type="region of interest" description="Disordered" evidence="1">
    <location>
        <begin position="333"/>
        <end position="362"/>
    </location>
</feature>
<dbReference type="InterPro" id="IPR025714">
    <property type="entry name" value="Methyltranfer_dom"/>
</dbReference>
<reference evidence="3 4" key="1">
    <citation type="submission" date="2017-10" db="EMBL/GenBank/DDBJ databases">
        <title>Comparative genomics in systemic dimorphic fungi from Ajellomycetaceae.</title>
        <authorList>
            <person name="Munoz J.F."/>
            <person name="Mcewen J.G."/>
            <person name="Clay O.K."/>
            <person name="Cuomo C.A."/>
        </authorList>
    </citation>
    <scope>NUCLEOTIDE SEQUENCE [LARGE SCALE GENOMIC DNA]</scope>
    <source>
        <strain evidence="3 4">UAMH7299</strain>
    </source>
</reference>
<organism evidence="3 4">
    <name type="scientific">Polytolypa hystricis (strain UAMH7299)</name>
    <dbReference type="NCBI Taxonomy" id="1447883"/>
    <lineage>
        <taxon>Eukaryota</taxon>
        <taxon>Fungi</taxon>
        <taxon>Dikarya</taxon>
        <taxon>Ascomycota</taxon>
        <taxon>Pezizomycotina</taxon>
        <taxon>Eurotiomycetes</taxon>
        <taxon>Eurotiomycetidae</taxon>
        <taxon>Onygenales</taxon>
        <taxon>Onygenales incertae sedis</taxon>
        <taxon>Polytolypa</taxon>
    </lineage>
</organism>
<feature type="region of interest" description="Disordered" evidence="1">
    <location>
        <begin position="244"/>
        <end position="310"/>
    </location>
</feature>
<dbReference type="OrthoDB" id="10258156at2759"/>
<accession>A0A2B7X630</accession>
<evidence type="ECO:0000259" key="2">
    <source>
        <dbReference type="Pfam" id="PF13679"/>
    </source>
</evidence>
<sequence length="646" mass="71384">MIPKSPLPLSAEWTDTDDYVQSLLSFATTSQIFINLCGGVHVLDFLTREPDLYTTILPQEWREFFDEHDIGDILDLLLRENIELLRGNVPEDENVSKQNGNGEWRSGSAPPPSLVEYIYQIRRHCLGREFTPIGGNGEKASPSRIPIHVAVGMKPKKSHEVENFSRYVDSLTASVNEERGANITHIVDFGSGQNYLGRNLASPPYDKHIIAIERHHHNLRASSAMDVHAKLKKKVVVMRNKKQYKLHKLQGEAANDGESDSSRSTPSKTDSARKSSSDDLLETAAQRATEETVALAQAGDETAEGDRPRGSMEYIEHDIKDGYLEPVIQHAVAPSNPPSRSEEVGDQQKIEASQHSCASPGPQASDAQVMVISLHSCGNLVHHGIRSLVLNPSVVAIAMIGCCYNLMTERLGPATYKLPALRSHHHRLQATSQAYDPHGFPMSNCLENFPHRGGKGIKFNITARMMAVQAPYNWGPKDSEGFFTRHFFRALLQHILVDYGVVPAPGTPCNGTPGGADGNPGEVAVGTALMVGSMPKAAFSSFATYARAAVTKLSRNEHYGAIIQEKVACLSDEQLAKYERDYKVYKKKLSIVWSLMAFSAGVVESVIVADRWMFLREQEDVKHAWVEPVFEYGQSPRNLVVVGVKK</sequence>
<protein>
    <recommendedName>
        <fullName evidence="2">Methyltransferase domain-containing protein</fullName>
    </recommendedName>
</protein>
<keyword evidence="4" id="KW-1185">Reference proteome</keyword>
<dbReference type="PANTHER" id="PTHR12496">
    <property type="entry name" value="CGI-41 METHYLTRANSFERASE"/>
    <property type="match status" value="1"/>
</dbReference>